<protein>
    <submittedName>
        <fullName evidence="1">Uncharacterized protein</fullName>
    </submittedName>
</protein>
<name>M5U0X5_9BACT</name>
<gene>
    <name evidence="1" type="ORF">RSSM_03426</name>
</gene>
<comment type="caution">
    <text evidence="1">The sequence shown here is derived from an EMBL/GenBank/DDBJ whole genome shotgun (WGS) entry which is preliminary data.</text>
</comment>
<dbReference type="AlphaFoldDB" id="M5U0X5"/>
<reference evidence="1 2" key="1">
    <citation type="journal article" date="2013" name="Mar. Genomics">
        <title>Expression of sulfatases in Rhodopirellula baltica and the diversity of sulfatases in the genus Rhodopirellula.</title>
        <authorList>
            <person name="Wegner C.E."/>
            <person name="Richter-Heitmann T."/>
            <person name="Klindworth A."/>
            <person name="Klockow C."/>
            <person name="Richter M."/>
            <person name="Achstetter T."/>
            <person name="Glockner F.O."/>
            <person name="Harder J."/>
        </authorList>
    </citation>
    <scope>NUCLEOTIDE SEQUENCE [LARGE SCALE GENOMIC DNA]</scope>
    <source>
        <strain evidence="1 2">SM41</strain>
    </source>
</reference>
<keyword evidence="2" id="KW-1185">Reference proteome</keyword>
<accession>M5U0X5</accession>
<evidence type="ECO:0000313" key="2">
    <source>
        <dbReference type="Proteomes" id="UP000011885"/>
    </source>
</evidence>
<dbReference type="Proteomes" id="UP000011885">
    <property type="component" value="Unassembled WGS sequence"/>
</dbReference>
<dbReference type="EMBL" id="ANOH01000228">
    <property type="protein sequence ID" value="EMI55102.1"/>
    <property type="molecule type" value="Genomic_DNA"/>
</dbReference>
<sequence length="44" mass="5070">MLAANDVFTAELLELKPSRLQLTMVKCDARIVFEFLGRKTTRGW</sequence>
<evidence type="ECO:0000313" key="1">
    <source>
        <dbReference type="EMBL" id="EMI55102.1"/>
    </source>
</evidence>
<proteinExistence type="predicted"/>
<dbReference type="PATRIC" id="fig|1263870.3.peg.3643"/>
<organism evidence="1 2">
    <name type="scientific">Rhodopirellula sallentina SM41</name>
    <dbReference type="NCBI Taxonomy" id="1263870"/>
    <lineage>
        <taxon>Bacteria</taxon>
        <taxon>Pseudomonadati</taxon>
        <taxon>Planctomycetota</taxon>
        <taxon>Planctomycetia</taxon>
        <taxon>Pirellulales</taxon>
        <taxon>Pirellulaceae</taxon>
        <taxon>Rhodopirellula</taxon>
    </lineage>
</organism>